<dbReference type="InterPro" id="IPR011009">
    <property type="entry name" value="Kinase-like_dom_sf"/>
</dbReference>
<keyword evidence="2 5" id="KW-0547">Nucleotide-binding</keyword>
<dbReference type="Proteomes" id="UP001165089">
    <property type="component" value="Unassembled WGS sequence"/>
</dbReference>
<evidence type="ECO:0000313" key="8">
    <source>
        <dbReference type="Proteomes" id="UP001165089"/>
    </source>
</evidence>
<dbReference type="Gene3D" id="1.10.510.10">
    <property type="entry name" value="Transferase(Phosphotransferase) domain 1"/>
    <property type="match status" value="1"/>
</dbReference>
<keyword evidence="8" id="KW-1185">Reference proteome</keyword>
<dbReference type="InterPro" id="IPR012332">
    <property type="entry name" value="Autotransporter_pectin_lyase_C"/>
</dbReference>
<evidence type="ECO:0000259" key="6">
    <source>
        <dbReference type="PROSITE" id="PS50011"/>
    </source>
</evidence>
<dbReference type="InterPro" id="IPR000719">
    <property type="entry name" value="Prot_kinase_dom"/>
</dbReference>
<gene>
    <name evidence="7" type="ORF">GETHPA_18440</name>
</gene>
<dbReference type="EMBL" id="BSDD01000003">
    <property type="protein sequence ID" value="GLH70311.1"/>
    <property type="molecule type" value="Genomic_DNA"/>
</dbReference>
<name>A0ABQ5Q7C8_9BACT</name>
<dbReference type="InterPro" id="IPR006626">
    <property type="entry name" value="PbH1"/>
</dbReference>
<dbReference type="Pfam" id="PF00069">
    <property type="entry name" value="Pkinase"/>
    <property type="match status" value="1"/>
</dbReference>
<dbReference type="InterPro" id="IPR008271">
    <property type="entry name" value="Ser/Thr_kinase_AS"/>
</dbReference>
<evidence type="ECO:0000313" key="7">
    <source>
        <dbReference type="EMBL" id="GLH70311.1"/>
    </source>
</evidence>
<dbReference type="PANTHER" id="PTHR43289">
    <property type="entry name" value="MITOGEN-ACTIVATED PROTEIN KINASE KINASE KINASE 20-RELATED"/>
    <property type="match status" value="1"/>
</dbReference>
<keyword evidence="1" id="KW-0808">Transferase</keyword>
<dbReference type="RefSeq" id="WP_285724926.1">
    <property type="nucleotide sequence ID" value="NZ_BSDD01000003.1"/>
</dbReference>
<dbReference type="CDD" id="cd14014">
    <property type="entry name" value="STKc_PknB_like"/>
    <property type="match status" value="1"/>
</dbReference>
<reference evidence="7 8" key="1">
    <citation type="journal article" date="2023" name="Antonie Van Leeuwenhoek">
        <title>Mesoterricola silvestris gen. nov., sp. nov., Mesoterricola sediminis sp. nov., Geothrix oryzae sp. nov., Geothrix edaphica sp. nov., Geothrix rubra sp. nov., and Geothrix limicola sp. nov., six novel members of Acidobacteriota isolated from soils.</title>
        <authorList>
            <person name="Itoh H."/>
            <person name="Sugisawa Y."/>
            <person name="Mise K."/>
            <person name="Xu Z."/>
            <person name="Kuniyasu M."/>
            <person name="Ushijima N."/>
            <person name="Kawano K."/>
            <person name="Kobayashi E."/>
            <person name="Shiratori Y."/>
            <person name="Masuda Y."/>
            <person name="Senoo K."/>
        </authorList>
    </citation>
    <scope>NUCLEOTIDE SEQUENCE [LARGE SCALE GENOMIC DNA]</scope>
    <source>
        <strain evidence="7 8">Red803</strain>
    </source>
</reference>
<dbReference type="InterPro" id="IPR012334">
    <property type="entry name" value="Pectin_lyas_fold"/>
</dbReference>
<dbReference type="InterPro" id="IPR039448">
    <property type="entry name" value="Beta_helix"/>
</dbReference>
<accession>A0ABQ5Q7C8</accession>
<keyword evidence="3" id="KW-0418">Kinase</keyword>
<sequence>MRERLGKFEIVRLLGKGAMGEVYLGRDVRLGRDVALKVVHSGSAFGEEAQARFEREAQAAAALNHPHVVTVYEFGEDEGVHYLVMELVEGEEFEALIREGKVPKAELLEVLAQVCEGLAYAHSRGVIHRDIKPSNVLVARHGGRPHAKLMDFGVAQMGLSSLTQTGTWMGTVNYMAPEYLDTGKATASSDLFAVGVILYEVLTGGRKPFQGDTATAVLNRILLHAPEPLRPQDLSEVPGRMVAVLEKALSKNPAARYPDGLALAAAIRGGLAMTAPVPEAPAAPAALVVRPEGGTQPIRVGRGGQALSLKVALRNARVGSQIILLPGHYRESVVVDKDVSIQAQGDPAQVVLEGVGGPALTLQALGVALKGFTLRAPAGETAFLSAGGSAQVEGCVLEGAESCVDLRSGASVQFQDCRMETGGVGVRVGEDAQLRIQGGQVTGAGQSGVLVLPGGQATLQGVVLGGGNGVGVRVEARAQVALEGCTIRGALAGAVEVAPEGRVQLARCVLAGSRYAGLLALERSHAVLEDCEIAGHACAGVHVLAGANVLLRACRVRENAGFGLSVLDRGLATLDGCTVQANGGAGLLIHHGATVQARNSAFSEGRALGVDCAEGGQGVLDGCEIAGNAGVGVQVEPGGSLLLARCTLKEGRDTGLLLLEDSQVTLEECVVHRNARGGILLAREASDPVLRGANRIEDGFQRLDASGTPVKMAPLGSR</sequence>
<evidence type="ECO:0000256" key="4">
    <source>
        <dbReference type="ARBA" id="ARBA00022840"/>
    </source>
</evidence>
<evidence type="ECO:0000256" key="5">
    <source>
        <dbReference type="PROSITE-ProRule" id="PRU10141"/>
    </source>
</evidence>
<evidence type="ECO:0000256" key="1">
    <source>
        <dbReference type="ARBA" id="ARBA00022679"/>
    </source>
</evidence>
<dbReference type="Pfam" id="PF13229">
    <property type="entry name" value="Beta_helix"/>
    <property type="match status" value="1"/>
</dbReference>
<dbReference type="SUPFAM" id="SSF56112">
    <property type="entry name" value="Protein kinase-like (PK-like)"/>
    <property type="match status" value="1"/>
</dbReference>
<dbReference type="SMART" id="SM00710">
    <property type="entry name" value="PbH1"/>
    <property type="match status" value="10"/>
</dbReference>
<feature type="binding site" evidence="5">
    <location>
        <position position="37"/>
    </location>
    <ligand>
        <name>ATP</name>
        <dbReference type="ChEBI" id="CHEBI:30616"/>
    </ligand>
</feature>
<dbReference type="PROSITE" id="PS50011">
    <property type="entry name" value="PROTEIN_KINASE_DOM"/>
    <property type="match status" value="1"/>
</dbReference>
<dbReference type="PROSITE" id="PS00107">
    <property type="entry name" value="PROTEIN_KINASE_ATP"/>
    <property type="match status" value="1"/>
</dbReference>
<dbReference type="Gene3D" id="2.160.20.10">
    <property type="entry name" value="Single-stranded right-handed beta-helix, Pectin lyase-like"/>
    <property type="match status" value="1"/>
</dbReference>
<dbReference type="Gene3D" id="3.30.200.20">
    <property type="entry name" value="Phosphorylase Kinase, domain 1"/>
    <property type="match status" value="1"/>
</dbReference>
<dbReference type="SUPFAM" id="SSF51126">
    <property type="entry name" value="Pectin lyase-like"/>
    <property type="match status" value="2"/>
</dbReference>
<dbReference type="PROSITE" id="PS00108">
    <property type="entry name" value="PROTEIN_KINASE_ST"/>
    <property type="match status" value="1"/>
</dbReference>
<dbReference type="InterPro" id="IPR017441">
    <property type="entry name" value="Protein_kinase_ATP_BS"/>
</dbReference>
<protein>
    <recommendedName>
        <fullName evidence="6">Protein kinase domain-containing protein</fullName>
    </recommendedName>
</protein>
<feature type="domain" description="Protein kinase" evidence="6">
    <location>
        <begin position="8"/>
        <end position="271"/>
    </location>
</feature>
<dbReference type="SMART" id="SM00220">
    <property type="entry name" value="S_TKc"/>
    <property type="match status" value="1"/>
</dbReference>
<keyword evidence="4 5" id="KW-0067">ATP-binding</keyword>
<dbReference type="PANTHER" id="PTHR43289:SF6">
    <property type="entry name" value="SERINE_THREONINE-PROTEIN KINASE NEKL-3"/>
    <property type="match status" value="1"/>
</dbReference>
<organism evidence="7 8">
    <name type="scientific">Geothrix rubra</name>
    <dbReference type="NCBI Taxonomy" id="2927977"/>
    <lineage>
        <taxon>Bacteria</taxon>
        <taxon>Pseudomonadati</taxon>
        <taxon>Acidobacteriota</taxon>
        <taxon>Holophagae</taxon>
        <taxon>Holophagales</taxon>
        <taxon>Holophagaceae</taxon>
        <taxon>Geothrix</taxon>
    </lineage>
</organism>
<evidence type="ECO:0000256" key="3">
    <source>
        <dbReference type="ARBA" id="ARBA00022777"/>
    </source>
</evidence>
<dbReference type="Gene3D" id="2.160.20.20">
    <property type="match status" value="1"/>
</dbReference>
<proteinExistence type="predicted"/>
<dbReference type="InterPro" id="IPR011050">
    <property type="entry name" value="Pectin_lyase_fold/virulence"/>
</dbReference>
<comment type="caution">
    <text evidence="7">The sequence shown here is derived from an EMBL/GenBank/DDBJ whole genome shotgun (WGS) entry which is preliminary data.</text>
</comment>
<evidence type="ECO:0000256" key="2">
    <source>
        <dbReference type="ARBA" id="ARBA00022741"/>
    </source>
</evidence>